<dbReference type="PANTHER" id="PTHR47926:SF345">
    <property type="entry name" value="(WILD MALAYSIAN BANANA) HYPOTHETICAL PROTEIN"/>
    <property type="match status" value="1"/>
</dbReference>
<dbReference type="InterPro" id="IPR046960">
    <property type="entry name" value="PPR_At4g14850-like_plant"/>
</dbReference>
<evidence type="ECO:0008006" key="4">
    <source>
        <dbReference type="Google" id="ProtNLM"/>
    </source>
</evidence>
<name>A0A4V3WRE4_CAMSN</name>
<keyword evidence="1" id="KW-0812">Transmembrane</keyword>
<accession>A0A4V3WRE4</accession>
<reference evidence="2 3" key="1">
    <citation type="journal article" date="2018" name="Proc. Natl. Acad. Sci. U.S.A.">
        <title>Draft genome sequence of Camellia sinensis var. sinensis provides insights into the evolution of the tea genome and tea quality.</title>
        <authorList>
            <person name="Wei C."/>
            <person name="Yang H."/>
            <person name="Wang S."/>
            <person name="Zhao J."/>
            <person name="Liu C."/>
            <person name="Gao L."/>
            <person name="Xia E."/>
            <person name="Lu Y."/>
            <person name="Tai Y."/>
            <person name="She G."/>
            <person name="Sun J."/>
            <person name="Cao H."/>
            <person name="Tong W."/>
            <person name="Gao Q."/>
            <person name="Li Y."/>
            <person name="Deng W."/>
            <person name="Jiang X."/>
            <person name="Wang W."/>
            <person name="Chen Q."/>
            <person name="Zhang S."/>
            <person name="Li H."/>
            <person name="Wu J."/>
            <person name="Wang P."/>
            <person name="Li P."/>
            <person name="Shi C."/>
            <person name="Zheng F."/>
            <person name="Jian J."/>
            <person name="Huang B."/>
            <person name="Shan D."/>
            <person name="Shi M."/>
            <person name="Fang C."/>
            <person name="Yue Y."/>
            <person name="Li F."/>
            <person name="Li D."/>
            <person name="Wei S."/>
            <person name="Han B."/>
            <person name="Jiang C."/>
            <person name="Yin Y."/>
            <person name="Xia T."/>
            <person name="Zhang Z."/>
            <person name="Bennetzen J.L."/>
            <person name="Zhao S."/>
            <person name="Wan X."/>
        </authorList>
    </citation>
    <scope>NUCLEOTIDE SEQUENCE [LARGE SCALE GENOMIC DNA]</scope>
    <source>
        <strain evidence="3">cv. Shuchazao</strain>
        <tissue evidence="2">Leaf</tissue>
    </source>
</reference>
<evidence type="ECO:0000313" key="2">
    <source>
        <dbReference type="EMBL" id="THG23437.1"/>
    </source>
</evidence>
<feature type="transmembrane region" description="Helical" evidence="1">
    <location>
        <begin position="18"/>
        <end position="41"/>
    </location>
</feature>
<sequence>MFTAQEDKKITITSKGRLLLVILLTATAIIILILSSTMWYLRKRVLGCIGLADEQKESQSKLRTTMASIENTNVPQVFSFTDIVVATNNFSNENKLGEGGYGPVYKVFEELLGDGNVRPNQVTMPNEVTVLGVLSACSHSGSMDKGFYYFEAMIRCYGLTPRLEHCGCMVDLLGRANLLVEAVKFMKSLPIRSDVVMWQSLLLHVGVMGM</sequence>
<dbReference type="Proteomes" id="UP000306102">
    <property type="component" value="Unassembled WGS sequence"/>
</dbReference>
<keyword evidence="1" id="KW-1133">Transmembrane helix</keyword>
<dbReference type="InterPro" id="IPR011009">
    <property type="entry name" value="Kinase-like_dom_sf"/>
</dbReference>
<protein>
    <recommendedName>
        <fullName evidence="4">Serine-threonine/tyrosine-protein kinase catalytic domain-containing protein</fullName>
    </recommendedName>
</protein>
<evidence type="ECO:0000313" key="3">
    <source>
        <dbReference type="Proteomes" id="UP000306102"/>
    </source>
</evidence>
<dbReference type="GO" id="GO:0003723">
    <property type="term" value="F:RNA binding"/>
    <property type="evidence" value="ECO:0007669"/>
    <property type="project" value="InterPro"/>
</dbReference>
<evidence type="ECO:0000256" key="1">
    <source>
        <dbReference type="SAM" id="Phobius"/>
    </source>
</evidence>
<dbReference type="InterPro" id="IPR011990">
    <property type="entry name" value="TPR-like_helical_dom_sf"/>
</dbReference>
<organism evidence="2 3">
    <name type="scientific">Camellia sinensis var. sinensis</name>
    <name type="common">China tea</name>
    <dbReference type="NCBI Taxonomy" id="542762"/>
    <lineage>
        <taxon>Eukaryota</taxon>
        <taxon>Viridiplantae</taxon>
        <taxon>Streptophyta</taxon>
        <taxon>Embryophyta</taxon>
        <taxon>Tracheophyta</taxon>
        <taxon>Spermatophyta</taxon>
        <taxon>Magnoliopsida</taxon>
        <taxon>eudicotyledons</taxon>
        <taxon>Gunneridae</taxon>
        <taxon>Pentapetalae</taxon>
        <taxon>asterids</taxon>
        <taxon>Ericales</taxon>
        <taxon>Theaceae</taxon>
        <taxon>Camellia</taxon>
    </lineage>
</organism>
<gene>
    <name evidence="2" type="ORF">TEA_025997</name>
</gene>
<keyword evidence="1" id="KW-0472">Membrane</keyword>
<dbReference type="PANTHER" id="PTHR47926">
    <property type="entry name" value="PENTATRICOPEPTIDE REPEAT-CONTAINING PROTEIN"/>
    <property type="match status" value="1"/>
</dbReference>
<proteinExistence type="predicted"/>
<dbReference type="SUPFAM" id="SSF56112">
    <property type="entry name" value="Protein kinase-like (PK-like)"/>
    <property type="match status" value="1"/>
</dbReference>
<dbReference type="Gene3D" id="1.25.40.10">
    <property type="entry name" value="Tetratricopeptide repeat domain"/>
    <property type="match status" value="1"/>
</dbReference>
<dbReference type="GO" id="GO:0009451">
    <property type="term" value="P:RNA modification"/>
    <property type="evidence" value="ECO:0007669"/>
    <property type="project" value="InterPro"/>
</dbReference>
<comment type="caution">
    <text evidence="2">The sequence shown here is derived from an EMBL/GenBank/DDBJ whole genome shotgun (WGS) entry which is preliminary data.</text>
</comment>
<keyword evidence="3" id="KW-1185">Reference proteome</keyword>
<dbReference type="AlphaFoldDB" id="A0A4V3WRE4"/>
<dbReference type="EMBL" id="SDRB02000309">
    <property type="protein sequence ID" value="THG23437.1"/>
    <property type="molecule type" value="Genomic_DNA"/>
</dbReference>